<comment type="subcellular location">
    <subcellularLocation>
        <location evidence="1">Cell membrane</location>
        <topology evidence="1">Multi-pass membrane protein</topology>
    </subcellularLocation>
</comment>
<feature type="transmembrane region" description="Helical" evidence="9">
    <location>
        <begin position="209"/>
        <end position="230"/>
    </location>
</feature>
<feature type="transmembrane region" description="Helical" evidence="9">
    <location>
        <begin position="20"/>
        <end position="45"/>
    </location>
</feature>
<evidence type="ECO:0000313" key="12">
    <source>
        <dbReference type="Proteomes" id="UP000050867"/>
    </source>
</evidence>
<keyword evidence="7" id="KW-0046">Antibiotic resistance</keyword>
<dbReference type="CDD" id="cd17321">
    <property type="entry name" value="MFS_MMR_MDR_like"/>
    <property type="match status" value="1"/>
</dbReference>
<dbReference type="Proteomes" id="UP000050867">
    <property type="component" value="Unassembled WGS sequence"/>
</dbReference>
<keyword evidence="5 9" id="KW-1133">Transmembrane helix</keyword>
<dbReference type="OrthoDB" id="7375466at2"/>
<proteinExistence type="predicted"/>
<name>A0A0T6LQ34_WENVI</name>
<feature type="transmembrane region" description="Helical" evidence="9">
    <location>
        <begin position="279"/>
        <end position="300"/>
    </location>
</feature>
<reference evidence="11 12" key="1">
    <citation type="submission" date="2015-10" db="EMBL/GenBank/DDBJ databases">
        <title>Draft genome sequence of pyrrolomycin-producing Streptomyces vitaminophilus.</title>
        <authorList>
            <person name="Graham D.E."/>
            <person name="Mahan K.M."/>
            <person name="Klingeman D.M."/>
            <person name="Hettich R.L."/>
            <person name="Parry R.J."/>
        </authorList>
    </citation>
    <scope>NUCLEOTIDE SEQUENCE [LARGE SCALE GENOMIC DNA]</scope>
    <source>
        <strain evidence="11 12">ATCC 31673</strain>
    </source>
</reference>
<dbReference type="InterPro" id="IPR011701">
    <property type="entry name" value="MFS"/>
</dbReference>
<feature type="transmembrane region" description="Helical" evidence="9">
    <location>
        <begin position="340"/>
        <end position="362"/>
    </location>
</feature>
<dbReference type="SUPFAM" id="SSF103473">
    <property type="entry name" value="MFS general substrate transporter"/>
    <property type="match status" value="1"/>
</dbReference>
<evidence type="ECO:0000256" key="4">
    <source>
        <dbReference type="ARBA" id="ARBA00022692"/>
    </source>
</evidence>
<evidence type="ECO:0000256" key="3">
    <source>
        <dbReference type="ARBA" id="ARBA00022475"/>
    </source>
</evidence>
<dbReference type="GO" id="GO:0046677">
    <property type="term" value="P:response to antibiotic"/>
    <property type="evidence" value="ECO:0007669"/>
    <property type="project" value="UniProtKB-KW"/>
</dbReference>
<dbReference type="AlphaFoldDB" id="A0A0T6LQ34"/>
<comment type="caution">
    <text evidence="11">The sequence shown here is derived from an EMBL/GenBank/DDBJ whole genome shotgun (WGS) entry which is preliminary data.</text>
</comment>
<keyword evidence="3" id="KW-1003">Cell membrane</keyword>
<dbReference type="InterPro" id="IPR020846">
    <property type="entry name" value="MFS_dom"/>
</dbReference>
<evidence type="ECO:0000256" key="9">
    <source>
        <dbReference type="SAM" id="Phobius"/>
    </source>
</evidence>
<gene>
    <name evidence="11" type="ORF">AQ490_25855</name>
</gene>
<feature type="transmembrane region" description="Helical" evidence="9">
    <location>
        <begin position="177"/>
        <end position="197"/>
    </location>
</feature>
<feature type="region of interest" description="Disordered" evidence="8">
    <location>
        <begin position="479"/>
        <end position="505"/>
    </location>
</feature>
<feature type="transmembrane region" description="Helical" evidence="9">
    <location>
        <begin position="408"/>
        <end position="429"/>
    </location>
</feature>
<keyword evidence="2" id="KW-0813">Transport</keyword>
<dbReference type="PROSITE" id="PS50850">
    <property type="entry name" value="MFS"/>
    <property type="match status" value="1"/>
</dbReference>
<keyword evidence="4 9" id="KW-0812">Transmembrane</keyword>
<dbReference type="PANTHER" id="PTHR42718">
    <property type="entry name" value="MAJOR FACILITATOR SUPERFAMILY MULTIDRUG TRANSPORTER MFSC"/>
    <property type="match status" value="1"/>
</dbReference>
<feature type="transmembrane region" description="Helical" evidence="9">
    <location>
        <begin position="119"/>
        <end position="139"/>
    </location>
</feature>
<evidence type="ECO:0000259" key="10">
    <source>
        <dbReference type="PROSITE" id="PS50850"/>
    </source>
</evidence>
<dbReference type="PANTHER" id="PTHR42718:SF46">
    <property type="entry name" value="BLR6921 PROTEIN"/>
    <property type="match status" value="1"/>
</dbReference>
<feature type="transmembrane region" description="Helical" evidence="9">
    <location>
        <begin position="57"/>
        <end position="77"/>
    </location>
</feature>
<evidence type="ECO:0000256" key="1">
    <source>
        <dbReference type="ARBA" id="ARBA00004651"/>
    </source>
</evidence>
<dbReference type="InterPro" id="IPR036259">
    <property type="entry name" value="MFS_trans_sf"/>
</dbReference>
<dbReference type="GO" id="GO:0005886">
    <property type="term" value="C:plasma membrane"/>
    <property type="evidence" value="ECO:0007669"/>
    <property type="project" value="UniProtKB-SubCell"/>
</dbReference>
<dbReference type="Gene3D" id="1.20.1720.10">
    <property type="entry name" value="Multidrug resistance protein D"/>
    <property type="match status" value="1"/>
</dbReference>
<dbReference type="Gene3D" id="1.20.1250.20">
    <property type="entry name" value="MFS general substrate transporter like domains"/>
    <property type="match status" value="1"/>
</dbReference>
<feature type="transmembrane region" description="Helical" evidence="9">
    <location>
        <begin position="368"/>
        <end position="387"/>
    </location>
</feature>
<evidence type="ECO:0000313" key="11">
    <source>
        <dbReference type="EMBL" id="KRV48227.1"/>
    </source>
</evidence>
<dbReference type="PROSITE" id="PS00216">
    <property type="entry name" value="SUGAR_TRANSPORT_1"/>
    <property type="match status" value="1"/>
</dbReference>
<dbReference type="eggNOG" id="COG0477">
    <property type="taxonomic scope" value="Bacteria"/>
</dbReference>
<dbReference type="Pfam" id="PF07690">
    <property type="entry name" value="MFS_1"/>
    <property type="match status" value="1"/>
</dbReference>
<accession>A0A0T6LQ34</accession>
<dbReference type="GO" id="GO:0022857">
    <property type="term" value="F:transmembrane transporter activity"/>
    <property type="evidence" value="ECO:0007669"/>
    <property type="project" value="InterPro"/>
</dbReference>
<evidence type="ECO:0000256" key="5">
    <source>
        <dbReference type="ARBA" id="ARBA00022989"/>
    </source>
</evidence>
<evidence type="ECO:0000256" key="6">
    <source>
        <dbReference type="ARBA" id="ARBA00023136"/>
    </source>
</evidence>
<feature type="transmembrane region" description="Helical" evidence="9">
    <location>
        <begin position="306"/>
        <end position="328"/>
    </location>
</feature>
<feature type="transmembrane region" description="Helical" evidence="9">
    <location>
        <begin position="151"/>
        <end position="171"/>
    </location>
</feature>
<dbReference type="InterPro" id="IPR005829">
    <property type="entry name" value="Sugar_transporter_CS"/>
</dbReference>
<keyword evidence="12" id="KW-1185">Reference proteome</keyword>
<evidence type="ECO:0000256" key="2">
    <source>
        <dbReference type="ARBA" id="ARBA00022448"/>
    </source>
</evidence>
<organism evidence="11 12">
    <name type="scientific">Wenjunlia vitaminophila</name>
    <name type="common">Streptomyces vitaminophilus</name>
    <dbReference type="NCBI Taxonomy" id="76728"/>
    <lineage>
        <taxon>Bacteria</taxon>
        <taxon>Bacillati</taxon>
        <taxon>Actinomycetota</taxon>
        <taxon>Actinomycetes</taxon>
        <taxon>Kitasatosporales</taxon>
        <taxon>Streptomycetaceae</taxon>
        <taxon>Wenjunlia</taxon>
    </lineage>
</organism>
<feature type="transmembrane region" description="Helical" evidence="9">
    <location>
        <begin position="236"/>
        <end position="259"/>
    </location>
</feature>
<feature type="transmembrane region" description="Helical" evidence="9">
    <location>
        <begin position="449"/>
        <end position="468"/>
    </location>
</feature>
<feature type="domain" description="Major facilitator superfamily (MFS) profile" evidence="10">
    <location>
        <begin position="23"/>
        <end position="472"/>
    </location>
</feature>
<protein>
    <submittedName>
        <fullName evidence="11">MFS transporter</fullName>
    </submittedName>
</protein>
<evidence type="ECO:0000256" key="8">
    <source>
        <dbReference type="SAM" id="MobiDB-lite"/>
    </source>
</evidence>
<dbReference type="EMBL" id="LLZU01000027">
    <property type="protein sequence ID" value="KRV48227.1"/>
    <property type="molecule type" value="Genomic_DNA"/>
</dbReference>
<sequence length="505" mass="52485">MHISVPSSTTTVEGRWGARLWGTLLVLCGAMFLDALDVSMVGVALPSIGSDLDLSTATLQWVVSGYILGYGGLLLLGGRAADLLGRRRVFLIALGVFAVASLLGGLVNSGPLLIASRFVKGLSAAFTAPAGLSIITTTFPEGPARNRALSIYTSCAATGFSMGLVLSGLLTEVGWRWTMLLPAPVALIALVAGIKLIPRSAGTRPERRGYDLAGAATGTASMLLLVFTVVEAPEVGWLAGRTLVSFAVFAALLTAFVTIERRTRHPLVRLGVLRSGPQVRANLGAVLFFGSYVGFQFLVTQYFQSLVGWSALETALAFLPAGVLVAVASTRIGPLVDRFGTARVLAVGFAVLTLGYALFLRVDIEPRVGAVILPTMLLIGLACALVFPSLNIQATSGIPDDEQGMVSGMLNTSVQVGGALVLAVVTAVVTSDEEAATTPAAVLDSYRPGLALLTAVAATGLLLMLTGLRRRRPPHSVVVARGEQAQSQPATAPEDVAVPEASAVR</sequence>
<keyword evidence="6 9" id="KW-0472">Membrane</keyword>
<evidence type="ECO:0000256" key="7">
    <source>
        <dbReference type="ARBA" id="ARBA00023251"/>
    </source>
</evidence>
<dbReference type="RefSeq" id="WP_018385387.1">
    <property type="nucleotide sequence ID" value="NZ_LLZU01000027.1"/>
</dbReference>
<dbReference type="STRING" id="76728.AQ490_25855"/>
<feature type="transmembrane region" description="Helical" evidence="9">
    <location>
        <begin position="89"/>
        <end position="107"/>
    </location>
</feature>